<protein>
    <recommendedName>
        <fullName evidence="8">5-oxoprolinase</fullName>
    </recommendedName>
</protein>
<dbReference type="Pfam" id="PF01968">
    <property type="entry name" value="Hydantoinase_A"/>
    <property type="match status" value="1"/>
</dbReference>
<dbReference type="Pfam" id="PF05378">
    <property type="entry name" value="Hydant_A_N"/>
    <property type="match status" value="1"/>
</dbReference>
<feature type="domain" description="Hydantoinase B/oxoprolinase" evidence="3">
    <location>
        <begin position="780"/>
        <end position="1314"/>
    </location>
</feature>
<evidence type="ECO:0000313" key="7">
    <source>
        <dbReference type="Proteomes" id="UP000242474"/>
    </source>
</evidence>
<dbReference type="Pfam" id="PF19278">
    <property type="entry name" value="Hydant_A_C"/>
    <property type="match status" value="1"/>
</dbReference>
<evidence type="ECO:0008006" key="8">
    <source>
        <dbReference type="Google" id="ProtNLM"/>
    </source>
</evidence>
<comment type="similarity">
    <text evidence="1">Belongs to the oxoprolinase family.</text>
</comment>
<organism evidence="6 7">
    <name type="scientific">Coemansia reversa (strain ATCC 12441 / NRRL 1564)</name>
    <dbReference type="NCBI Taxonomy" id="763665"/>
    <lineage>
        <taxon>Eukaryota</taxon>
        <taxon>Fungi</taxon>
        <taxon>Fungi incertae sedis</taxon>
        <taxon>Zoopagomycota</taxon>
        <taxon>Kickxellomycotina</taxon>
        <taxon>Kickxellomycetes</taxon>
        <taxon>Kickxellales</taxon>
        <taxon>Kickxellaceae</taxon>
        <taxon>Coemansia</taxon>
    </lineage>
</organism>
<dbReference type="Pfam" id="PF02538">
    <property type="entry name" value="Hydantoinase_B"/>
    <property type="match status" value="1"/>
</dbReference>
<dbReference type="PANTHER" id="PTHR11365:SF2">
    <property type="entry name" value="5-OXOPROLINASE"/>
    <property type="match status" value="1"/>
</dbReference>
<proteinExistence type="inferred from homology"/>
<dbReference type="GO" id="GO:0006749">
    <property type="term" value="P:glutathione metabolic process"/>
    <property type="evidence" value="ECO:0007669"/>
    <property type="project" value="TreeGrafter"/>
</dbReference>
<sequence length="1323" mass="143636">MLPIEPDNRMIASAYRGKHRVRICIDRGGTFTDCIGVFPVEPTKAYPASERTVVIKLLSEDPAHYPDAPREGIRRLLEISTGQVHPCEQPLDTSNIESIRMGTTVATNALLERKGEPCVLVTTKGFCDLLKIGNQARPRIFDLSIAKPDVLYQRVVEIDERVTLAGYTMDPRPSNRKMATGAVQGRSGEYINLLRTPDWDIVRKQLQEVYESGIQSIAVCLMHAYTFTAHEDRIGKIARDIGFSHITLSSELSPMIKAVARAHSATADAYLTPGIRKYVDGFANGFDAGFKNIRVDFMQSDGGLAPVEDFSGLRAILSGPAAGVVGYSMTSFSPSEQVPVIGFDMGGTSTDVSRFDGRFDHVFETTTAGVTIQAPQLDINTVAAGGGSRLFFRNGLMEVGPESAGAHPGPACYRKGGPLAVTDANLLLGRLRAEHFPRIFGENEDLPLDIAASSAQFEVLAQDINQGMRAKHTTSSSGYKDKSIEEVALGFLQVANEAMCRPIRALTEAKGHEIQKHSLACFGGAGGQHACAVAVNLGIRRIFVHRLASVLSAHGLGLAEVVHEEQLPAAFIWTSAVQPSLLLRLNGMAADCCAALGRQGFVSEHIRVQKFLNMRYDGTDTSIMVPESTDEDFASCFEDMHQREFGFILRDRNIIIDDLRVRSTGTLSEAHPGEVYDELRLLDRRNLDQPDTHPAFIEWVSVYFQGGYRKIPVFRLNKLTSGVVVPGPAIILDRNSTVLVEPGWDATITSTQIVLDYIYTGKSSHSGKAQSILSATAAVDPIYLSVFAHRFMSIAEQMGRTLEKTSVSTNIKERLDFSCALFDQEGNLVANAPHIPVHLGSMSHAVKFQLQRFAGDLHDGDVIMANHPQAGGSHLPDITVITPVFDDHAQVIFFVASRGHHADIGGISPGSMPPTSRELFQEGASCMGIKIVRCGAFQENDIRRVLLEEPAQHPGCSGTRNYRDVLSDLKAQIAANHRGIVLVRQLCTEYGLNVVQAYMAHIQRTAEDAVRSLLKDTRKSNGLQVLNSYDFMDDGSKICLKVDISEDGNATFDFTGTSPEVYGNINAPPSVTFSAIIYCLRCMVQSELPLNQGCLAPVSVTIPDFTLLSPSASAAVVGGNVLTSQRLCDVILAAFSAAAASQGCMNNLTFGIPAIEDNGVRYEGWGYYETIAGGHGAGPTWEGQSGVHTHMTNTRITDPEIFERRYPVILHQFSLRKGTGGTGMHSGGEGCIRDIEFLEAMSVSLLTERRVFPPPGLNGGGNGACGVNLWKRHRPEDSEGELQVLNLGAKNTVFVYPGDHIVIMSPGGGGYGQPEKCATTNDI</sequence>
<feature type="domain" description="Hydantoinase/oxoprolinase N-terminal" evidence="4">
    <location>
        <begin position="22"/>
        <end position="241"/>
    </location>
</feature>
<dbReference type="GO" id="GO:0017168">
    <property type="term" value="F:5-oxoprolinase (ATP-hydrolyzing) activity"/>
    <property type="evidence" value="ECO:0007669"/>
    <property type="project" value="TreeGrafter"/>
</dbReference>
<reference evidence="6 7" key="1">
    <citation type="journal article" date="2015" name="Genome Biol. Evol.">
        <title>Phylogenomic analyses indicate that early fungi evolved digesting cell walls of algal ancestors of land plants.</title>
        <authorList>
            <person name="Chang Y."/>
            <person name="Wang S."/>
            <person name="Sekimoto S."/>
            <person name="Aerts A.L."/>
            <person name="Choi C."/>
            <person name="Clum A."/>
            <person name="LaButti K.M."/>
            <person name="Lindquist E.A."/>
            <person name="Yee Ngan C."/>
            <person name="Ohm R.A."/>
            <person name="Salamov A.A."/>
            <person name="Grigoriev I.V."/>
            <person name="Spatafora J.W."/>
            <person name="Berbee M.L."/>
        </authorList>
    </citation>
    <scope>NUCLEOTIDE SEQUENCE [LARGE SCALE GENOMIC DNA]</scope>
    <source>
        <strain evidence="6 7">NRRL 1564</strain>
    </source>
</reference>
<evidence type="ECO:0000259" key="4">
    <source>
        <dbReference type="Pfam" id="PF05378"/>
    </source>
</evidence>
<dbReference type="InterPro" id="IPR045079">
    <property type="entry name" value="Oxoprolinase-like"/>
</dbReference>
<evidence type="ECO:0000259" key="5">
    <source>
        <dbReference type="Pfam" id="PF19278"/>
    </source>
</evidence>
<dbReference type="InterPro" id="IPR003692">
    <property type="entry name" value="Hydantoinase_B"/>
</dbReference>
<dbReference type="EMBL" id="KZ303514">
    <property type="protein sequence ID" value="PIA14720.1"/>
    <property type="molecule type" value="Genomic_DNA"/>
</dbReference>
<gene>
    <name evidence="6" type="ORF">COEREDRAFT_82597</name>
</gene>
<evidence type="ECO:0000259" key="3">
    <source>
        <dbReference type="Pfam" id="PF02538"/>
    </source>
</evidence>
<feature type="domain" description="Acetophenone carboxylase-like C-terminal" evidence="5">
    <location>
        <begin position="694"/>
        <end position="752"/>
    </location>
</feature>
<feature type="domain" description="Hydantoinase A/oxoprolinase" evidence="2">
    <location>
        <begin position="261"/>
        <end position="564"/>
    </location>
</feature>
<dbReference type="GO" id="GO:0005829">
    <property type="term" value="C:cytosol"/>
    <property type="evidence" value="ECO:0007669"/>
    <property type="project" value="TreeGrafter"/>
</dbReference>
<dbReference type="InterPro" id="IPR008040">
    <property type="entry name" value="Hydant_A_N"/>
</dbReference>
<accession>A0A2G5B6T9</accession>
<dbReference type="Proteomes" id="UP000242474">
    <property type="component" value="Unassembled WGS sequence"/>
</dbReference>
<dbReference type="PANTHER" id="PTHR11365">
    <property type="entry name" value="5-OXOPROLINASE RELATED"/>
    <property type="match status" value="1"/>
</dbReference>
<dbReference type="InterPro" id="IPR002821">
    <property type="entry name" value="Hydantoinase_A"/>
</dbReference>
<evidence type="ECO:0000259" key="2">
    <source>
        <dbReference type="Pfam" id="PF01968"/>
    </source>
</evidence>
<dbReference type="InterPro" id="IPR049517">
    <property type="entry name" value="ACX-like_C"/>
</dbReference>
<dbReference type="STRING" id="763665.A0A2G5B6T9"/>
<keyword evidence="7" id="KW-1185">Reference proteome</keyword>
<name>A0A2G5B6T9_COERN</name>
<evidence type="ECO:0000256" key="1">
    <source>
        <dbReference type="ARBA" id="ARBA00010403"/>
    </source>
</evidence>
<dbReference type="OrthoDB" id="3643at2759"/>
<evidence type="ECO:0000313" key="6">
    <source>
        <dbReference type="EMBL" id="PIA14720.1"/>
    </source>
</evidence>